<feature type="domain" description="EamA" evidence="8">
    <location>
        <begin position="155"/>
        <end position="291"/>
    </location>
</feature>
<dbReference type="EMBL" id="JBHSMJ010000009">
    <property type="protein sequence ID" value="MFC5447846.1"/>
    <property type="molecule type" value="Genomic_DNA"/>
</dbReference>
<name>A0ABW0K461_9BACL</name>
<feature type="transmembrane region" description="Helical" evidence="7">
    <location>
        <begin position="184"/>
        <end position="206"/>
    </location>
</feature>
<dbReference type="PROSITE" id="PS51257">
    <property type="entry name" value="PROKAR_LIPOPROTEIN"/>
    <property type="match status" value="1"/>
</dbReference>
<feature type="transmembrane region" description="Helical" evidence="7">
    <location>
        <begin position="69"/>
        <end position="89"/>
    </location>
</feature>
<dbReference type="PANTHER" id="PTHR42920:SF11">
    <property type="entry name" value="INNER MEMBRANE PROTEIN YTFF"/>
    <property type="match status" value="1"/>
</dbReference>
<dbReference type="SUPFAM" id="SSF103481">
    <property type="entry name" value="Multidrug resistance efflux transporter EmrE"/>
    <property type="match status" value="2"/>
</dbReference>
<feature type="transmembrane region" description="Helical" evidence="7">
    <location>
        <begin position="274"/>
        <end position="294"/>
    </location>
</feature>
<evidence type="ECO:0000256" key="6">
    <source>
        <dbReference type="ARBA" id="ARBA00023136"/>
    </source>
</evidence>
<feature type="transmembrane region" description="Helical" evidence="7">
    <location>
        <begin position="120"/>
        <end position="140"/>
    </location>
</feature>
<protein>
    <submittedName>
        <fullName evidence="9">DMT family transporter</fullName>
    </submittedName>
</protein>
<feature type="transmembrane region" description="Helical" evidence="7">
    <location>
        <begin position="152"/>
        <end position="172"/>
    </location>
</feature>
<evidence type="ECO:0000259" key="8">
    <source>
        <dbReference type="Pfam" id="PF00892"/>
    </source>
</evidence>
<feature type="transmembrane region" description="Helical" evidence="7">
    <location>
        <begin position="218"/>
        <end position="237"/>
    </location>
</feature>
<evidence type="ECO:0000256" key="3">
    <source>
        <dbReference type="ARBA" id="ARBA00022475"/>
    </source>
</evidence>
<dbReference type="InterPro" id="IPR000620">
    <property type="entry name" value="EamA_dom"/>
</dbReference>
<keyword evidence="3" id="KW-1003">Cell membrane</keyword>
<sequence>MFKRSPYVLLIVAACIWGGNFVAGKALVAQIPPLTLAAIRWGLAFVCLLPFCGKQVWLLRREWAKSWKMLVFLSLTGVAGFNTLTYAAVQFTGSINASLMNSATPILVVILAAAIMKERFAWPALPGIVISMLGVFWIIGRGSLHALLTLSFNQGDLLMLLAILCWALYSVGMKRAAGRFPSTPFLLAQVTVALIVLIPLSALELAVKAPSINASPGLVAGLVYIGLFASLIAFLSWNRAIELAGPQRCAGFLNLIPLFSAIFATSFTGESLHMYHGIGAVLIVAGVYVTNAAVKRYQAQGSGRLPLEVNLNGSSRN</sequence>
<keyword evidence="6 7" id="KW-0472">Membrane</keyword>
<reference evidence="10" key="1">
    <citation type="journal article" date="2019" name="Int. J. Syst. Evol. Microbiol.">
        <title>The Global Catalogue of Microorganisms (GCM) 10K type strain sequencing project: providing services to taxonomists for standard genome sequencing and annotation.</title>
        <authorList>
            <consortium name="The Broad Institute Genomics Platform"/>
            <consortium name="The Broad Institute Genome Sequencing Center for Infectious Disease"/>
            <person name="Wu L."/>
            <person name="Ma J."/>
        </authorList>
    </citation>
    <scope>NUCLEOTIDE SEQUENCE [LARGE SCALE GENOMIC DNA]</scope>
    <source>
        <strain evidence="10">KACC 11904</strain>
    </source>
</reference>
<feature type="transmembrane region" description="Helical" evidence="7">
    <location>
        <begin position="95"/>
        <end position="113"/>
    </location>
</feature>
<dbReference type="Proteomes" id="UP001596044">
    <property type="component" value="Unassembled WGS sequence"/>
</dbReference>
<comment type="similarity">
    <text evidence="2">Belongs to the EamA transporter family.</text>
</comment>
<evidence type="ECO:0000256" key="2">
    <source>
        <dbReference type="ARBA" id="ARBA00007362"/>
    </source>
</evidence>
<dbReference type="PANTHER" id="PTHR42920">
    <property type="entry name" value="OS03G0707200 PROTEIN-RELATED"/>
    <property type="match status" value="1"/>
</dbReference>
<dbReference type="InterPro" id="IPR037185">
    <property type="entry name" value="EmrE-like"/>
</dbReference>
<accession>A0ABW0K461</accession>
<keyword evidence="5 7" id="KW-1133">Transmembrane helix</keyword>
<feature type="transmembrane region" description="Helical" evidence="7">
    <location>
        <begin position="249"/>
        <end position="268"/>
    </location>
</feature>
<evidence type="ECO:0000313" key="10">
    <source>
        <dbReference type="Proteomes" id="UP001596044"/>
    </source>
</evidence>
<comment type="subcellular location">
    <subcellularLocation>
        <location evidence="1">Cell membrane</location>
        <topology evidence="1">Multi-pass membrane protein</topology>
    </subcellularLocation>
</comment>
<keyword evidence="4 7" id="KW-0812">Transmembrane</keyword>
<organism evidence="9 10">
    <name type="scientific">Paenibacillus aestuarii</name>
    <dbReference type="NCBI Taxonomy" id="516965"/>
    <lineage>
        <taxon>Bacteria</taxon>
        <taxon>Bacillati</taxon>
        <taxon>Bacillota</taxon>
        <taxon>Bacilli</taxon>
        <taxon>Bacillales</taxon>
        <taxon>Paenibacillaceae</taxon>
        <taxon>Paenibacillus</taxon>
    </lineage>
</organism>
<gene>
    <name evidence="9" type="ORF">ACFPOG_06220</name>
</gene>
<keyword evidence="10" id="KW-1185">Reference proteome</keyword>
<feature type="transmembrane region" description="Helical" evidence="7">
    <location>
        <begin position="38"/>
        <end position="57"/>
    </location>
</feature>
<dbReference type="RefSeq" id="WP_270885918.1">
    <property type="nucleotide sequence ID" value="NZ_JAQFVF010000092.1"/>
</dbReference>
<dbReference type="Pfam" id="PF00892">
    <property type="entry name" value="EamA"/>
    <property type="match status" value="2"/>
</dbReference>
<evidence type="ECO:0000256" key="7">
    <source>
        <dbReference type="SAM" id="Phobius"/>
    </source>
</evidence>
<proteinExistence type="inferred from homology"/>
<comment type="caution">
    <text evidence="9">The sequence shown here is derived from an EMBL/GenBank/DDBJ whole genome shotgun (WGS) entry which is preliminary data.</text>
</comment>
<evidence type="ECO:0000256" key="1">
    <source>
        <dbReference type="ARBA" id="ARBA00004651"/>
    </source>
</evidence>
<feature type="domain" description="EamA" evidence="8">
    <location>
        <begin position="7"/>
        <end position="139"/>
    </location>
</feature>
<evidence type="ECO:0000256" key="4">
    <source>
        <dbReference type="ARBA" id="ARBA00022692"/>
    </source>
</evidence>
<evidence type="ECO:0000313" key="9">
    <source>
        <dbReference type="EMBL" id="MFC5447846.1"/>
    </source>
</evidence>
<dbReference type="InterPro" id="IPR051258">
    <property type="entry name" value="Diverse_Substrate_Transporter"/>
</dbReference>
<evidence type="ECO:0000256" key="5">
    <source>
        <dbReference type="ARBA" id="ARBA00022989"/>
    </source>
</evidence>